<dbReference type="EMBL" id="PKPP01014350">
    <property type="protein sequence ID" value="PWA39768.1"/>
    <property type="molecule type" value="Genomic_DNA"/>
</dbReference>
<dbReference type="Proteomes" id="UP000245207">
    <property type="component" value="Unassembled WGS sequence"/>
</dbReference>
<keyword evidence="3" id="KW-1185">Reference proteome</keyword>
<reference evidence="2 3" key="1">
    <citation type="journal article" date="2018" name="Mol. Plant">
        <title>The genome of Artemisia annua provides insight into the evolution of Asteraceae family and artemisinin biosynthesis.</title>
        <authorList>
            <person name="Shen Q."/>
            <person name="Zhang L."/>
            <person name="Liao Z."/>
            <person name="Wang S."/>
            <person name="Yan T."/>
            <person name="Shi P."/>
            <person name="Liu M."/>
            <person name="Fu X."/>
            <person name="Pan Q."/>
            <person name="Wang Y."/>
            <person name="Lv Z."/>
            <person name="Lu X."/>
            <person name="Zhang F."/>
            <person name="Jiang W."/>
            <person name="Ma Y."/>
            <person name="Chen M."/>
            <person name="Hao X."/>
            <person name="Li L."/>
            <person name="Tang Y."/>
            <person name="Lv G."/>
            <person name="Zhou Y."/>
            <person name="Sun X."/>
            <person name="Brodelius P.E."/>
            <person name="Rose J.K.C."/>
            <person name="Tang K."/>
        </authorList>
    </citation>
    <scope>NUCLEOTIDE SEQUENCE [LARGE SCALE GENOMIC DNA]</scope>
    <source>
        <strain evidence="3">cv. Huhao1</strain>
        <tissue evidence="2">Leaf</tissue>
    </source>
</reference>
<evidence type="ECO:0000313" key="3">
    <source>
        <dbReference type="Proteomes" id="UP000245207"/>
    </source>
</evidence>
<evidence type="ECO:0000313" key="2">
    <source>
        <dbReference type="EMBL" id="PWA39768.1"/>
    </source>
</evidence>
<organism evidence="2 3">
    <name type="scientific">Artemisia annua</name>
    <name type="common">Sweet wormwood</name>
    <dbReference type="NCBI Taxonomy" id="35608"/>
    <lineage>
        <taxon>Eukaryota</taxon>
        <taxon>Viridiplantae</taxon>
        <taxon>Streptophyta</taxon>
        <taxon>Embryophyta</taxon>
        <taxon>Tracheophyta</taxon>
        <taxon>Spermatophyta</taxon>
        <taxon>Magnoliopsida</taxon>
        <taxon>eudicotyledons</taxon>
        <taxon>Gunneridae</taxon>
        <taxon>Pentapetalae</taxon>
        <taxon>asterids</taxon>
        <taxon>campanulids</taxon>
        <taxon>Asterales</taxon>
        <taxon>Asteraceae</taxon>
        <taxon>Asteroideae</taxon>
        <taxon>Anthemideae</taxon>
        <taxon>Artemisiinae</taxon>
        <taxon>Artemisia</taxon>
    </lineage>
</organism>
<proteinExistence type="predicted"/>
<feature type="compositionally biased region" description="Acidic residues" evidence="1">
    <location>
        <begin position="23"/>
        <end position="34"/>
    </location>
</feature>
<sequence>MKGSPTSDGASSATVEMKRSSDNELDEADYDSESDNVFIDPEFGSNAGPGVEPSEPKAESVVNSSAETIQKHLVVLCTEA</sequence>
<feature type="compositionally biased region" description="Polar residues" evidence="1">
    <location>
        <begin position="1"/>
        <end position="14"/>
    </location>
</feature>
<dbReference type="AlphaFoldDB" id="A0A2U1KSN9"/>
<accession>A0A2U1KSN9</accession>
<protein>
    <submittedName>
        <fullName evidence="2">Uncharacterized protein</fullName>
    </submittedName>
</protein>
<comment type="caution">
    <text evidence="2">The sequence shown here is derived from an EMBL/GenBank/DDBJ whole genome shotgun (WGS) entry which is preliminary data.</text>
</comment>
<evidence type="ECO:0000256" key="1">
    <source>
        <dbReference type="SAM" id="MobiDB-lite"/>
    </source>
</evidence>
<name>A0A2U1KSN9_ARTAN</name>
<gene>
    <name evidence="2" type="ORF">CTI12_AA567880</name>
</gene>
<feature type="region of interest" description="Disordered" evidence="1">
    <location>
        <begin position="1"/>
        <end position="64"/>
    </location>
</feature>